<feature type="domain" description="NADH:quinone oxidoreductase/Mrp antiporter transmembrane" evidence="7">
    <location>
        <begin position="139"/>
        <end position="435"/>
    </location>
</feature>
<evidence type="ECO:0000259" key="7">
    <source>
        <dbReference type="Pfam" id="PF00361"/>
    </source>
</evidence>
<dbReference type="NCBIfam" id="NF005141">
    <property type="entry name" value="PRK06590.1"/>
    <property type="match status" value="1"/>
</dbReference>
<reference evidence="9 10" key="1">
    <citation type="journal article" date="2015" name="Genome Biol. Evol.">
        <title>Genome evolution in the primary endosymbiont of whiteflies sheds light on their divergence.</title>
        <authorList>
            <person name="Santos-Garcia D."/>
            <person name="Vargas-Chavez C."/>
            <person name="Moya A."/>
            <person name="Latorre A."/>
            <person name="Silva"/>
            <person name="F J."/>
        </authorList>
    </citation>
    <scope>NUCLEOTIDE SEQUENCE [LARGE SCALE GENOMIC DNA]</scope>
    <source>
        <strain evidence="10">AD-VLC</strain>
    </source>
</reference>
<dbReference type="GO" id="GO:0012505">
    <property type="term" value="C:endomembrane system"/>
    <property type="evidence" value="ECO:0007669"/>
    <property type="project" value="UniProtKB-SubCell"/>
</dbReference>
<feature type="transmembrane region" description="Helical" evidence="6">
    <location>
        <begin position="468"/>
        <end position="488"/>
    </location>
</feature>
<dbReference type="RefSeq" id="WP_219848683.1">
    <property type="nucleotide sequence ID" value="NZ_LN649255.1"/>
</dbReference>
<dbReference type="GO" id="GO:0003954">
    <property type="term" value="F:NADH dehydrogenase activity"/>
    <property type="evidence" value="ECO:0007669"/>
    <property type="project" value="TreeGrafter"/>
</dbReference>
<feature type="transmembrane region" description="Helical" evidence="6">
    <location>
        <begin position="5"/>
        <end position="22"/>
    </location>
</feature>
<dbReference type="PRINTS" id="PR01435">
    <property type="entry name" value="NPOXDRDTASE5"/>
</dbReference>
<dbReference type="AlphaFoldDB" id="A0A8D9JQB4"/>
<evidence type="ECO:0000256" key="6">
    <source>
        <dbReference type="SAM" id="Phobius"/>
    </source>
</evidence>
<keyword evidence="4 6" id="KW-0472">Membrane</keyword>
<evidence type="ECO:0000256" key="1">
    <source>
        <dbReference type="ARBA" id="ARBA00004127"/>
    </source>
</evidence>
<dbReference type="Gene3D" id="1.20.5.2700">
    <property type="match status" value="1"/>
</dbReference>
<feature type="transmembrane region" description="Helical" evidence="6">
    <location>
        <begin position="117"/>
        <end position="136"/>
    </location>
</feature>
<feature type="transmembrane region" description="Helical" evidence="6">
    <location>
        <begin position="284"/>
        <end position="305"/>
    </location>
</feature>
<feature type="transmembrane region" description="Helical" evidence="6">
    <location>
        <begin position="82"/>
        <end position="105"/>
    </location>
</feature>
<dbReference type="PANTHER" id="PTHR42829">
    <property type="entry name" value="NADH-UBIQUINONE OXIDOREDUCTASE CHAIN 5"/>
    <property type="match status" value="1"/>
</dbReference>
<dbReference type="InterPro" id="IPR003945">
    <property type="entry name" value="NU5C-like"/>
</dbReference>
<feature type="transmembrane region" description="Helical" evidence="6">
    <location>
        <begin position="312"/>
        <end position="330"/>
    </location>
</feature>
<keyword evidence="3 6" id="KW-1133">Transmembrane helix</keyword>
<feature type="transmembrane region" description="Helical" evidence="6">
    <location>
        <begin position="508"/>
        <end position="530"/>
    </location>
</feature>
<proteinExistence type="predicted"/>
<evidence type="ECO:0000259" key="8">
    <source>
        <dbReference type="Pfam" id="PF00662"/>
    </source>
</evidence>
<feature type="transmembrane region" description="Helical" evidence="6">
    <location>
        <begin position="584"/>
        <end position="601"/>
    </location>
</feature>
<evidence type="ECO:0000256" key="4">
    <source>
        <dbReference type="ARBA" id="ARBA00023136"/>
    </source>
</evidence>
<feature type="transmembrane region" description="Helical" evidence="6">
    <location>
        <begin position="175"/>
        <end position="194"/>
    </location>
</feature>
<dbReference type="NCBIfam" id="TIGR01974">
    <property type="entry name" value="NDH_I_L"/>
    <property type="match status" value="1"/>
</dbReference>
<dbReference type="GO" id="GO:0015990">
    <property type="term" value="P:electron transport coupled proton transport"/>
    <property type="evidence" value="ECO:0007669"/>
    <property type="project" value="TreeGrafter"/>
</dbReference>
<feature type="transmembrane region" description="Helical" evidence="6">
    <location>
        <begin position="142"/>
        <end position="163"/>
    </location>
</feature>
<organism evidence="9 10">
    <name type="scientific">Candidatus Portiera aleyrodidarum</name>
    <name type="common">primary endosymbiont of Bemisia tabaci</name>
    <dbReference type="NCBI Taxonomy" id="91844"/>
    <lineage>
        <taxon>Bacteria</taxon>
        <taxon>Pseudomonadati</taxon>
        <taxon>Pseudomonadota</taxon>
        <taxon>Gammaproteobacteria</taxon>
        <taxon>Candidatus Johnevansiales</taxon>
        <taxon>Candidatus Johnevansiaceae</taxon>
        <taxon>Candidatus Portiera</taxon>
    </lineage>
</organism>
<feature type="domain" description="NADH-Ubiquinone oxidoreductase (complex I) chain 5 N-terminal" evidence="8">
    <location>
        <begin position="66"/>
        <end position="114"/>
    </location>
</feature>
<dbReference type="Pfam" id="PF00662">
    <property type="entry name" value="Proton_antipo_N"/>
    <property type="match status" value="1"/>
</dbReference>
<name>A0A8D9JQB4_9GAMM</name>
<evidence type="ECO:0000256" key="5">
    <source>
        <dbReference type="RuleBase" id="RU000320"/>
    </source>
</evidence>
<dbReference type="PRINTS" id="PR01434">
    <property type="entry name" value="NADHDHGNASE5"/>
</dbReference>
<feature type="transmembrane region" description="Helical" evidence="6">
    <location>
        <begin position="29"/>
        <end position="55"/>
    </location>
</feature>
<dbReference type="InterPro" id="IPR001516">
    <property type="entry name" value="Proton_antipo_N"/>
</dbReference>
<dbReference type="KEGG" id="plc:PAD_299"/>
<feature type="transmembrane region" description="Helical" evidence="6">
    <location>
        <begin position="422"/>
        <end position="447"/>
    </location>
</feature>
<feature type="transmembrane region" description="Helical" evidence="6">
    <location>
        <begin position="336"/>
        <end position="361"/>
    </location>
</feature>
<dbReference type="PANTHER" id="PTHR42829:SF2">
    <property type="entry name" value="NADH-UBIQUINONE OXIDOREDUCTASE CHAIN 5"/>
    <property type="match status" value="1"/>
</dbReference>
<evidence type="ECO:0000313" key="9">
    <source>
        <dbReference type="EMBL" id="CEI58863.1"/>
    </source>
</evidence>
<gene>
    <name evidence="9" type="primary">nuoL</name>
    <name evidence="9" type="ORF">PAD_299</name>
</gene>
<dbReference type="Proteomes" id="UP000032800">
    <property type="component" value="Chromosome I"/>
</dbReference>
<dbReference type="EMBL" id="LN649255">
    <property type="protein sequence ID" value="CEI58863.1"/>
    <property type="molecule type" value="Genomic_DNA"/>
</dbReference>
<feature type="transmembrane region" description="Helical" evidence="6">
    <location>
        <begin position="608"/>
        <end position="628"/>
    </location>
</feature>
<dbReference type="GO" id="GO:0042773">
    <property type="term" value="P:ATP synthesis coupled electron transport"/>
    <property type="evidence" value="ECO:0007669"/>
    <property type="project" value="InterPro"/>
</dbReference>
<dbReference type="GO" id="GO:0008137">
    <property type="term" value="F:NADH dehydrogenase (ubiquinone) activity"/>
    <property type="evidence" value="ECO:0007669"/>
    <property type="project" value="InterPro"/>
</dbReference>
<protein>
    <submittedName>
        <fullName evidence="9">NADH-quinone oxidoreductase chain L</fullName>
        <ecNumber evidence="9">1.6.5.3</ecNumber>
    </submittedName>
</protein>
<dbReference type="InterPro" id="IPR018393">
    <property type="entry name" value="NADHpl_OxRdtase_5_subgr"/>
</dbReference>
<keyword evidence="2 5" id="KW-0812">Transmembrane</keyword>
<evidence type="ECO:0000256" key="2">
    <source>
        <dbReference type="ARBA" id="ARBA00022692"/>
    </source>
</evidence>
<feature type="transmembrane region" description="Helical" evidence="6">
    <location>
        <begin position="254"/>
        <end position="272"/>
    </location>
</feature>
<feature type="transmembrane region" description="Helical" evidence="6">
    <location>
        <begin position="385"/>
        <end position="407"/>
    </location>
</feature>
<comment type="subcellular location">
    <subcellularLocation>
        <location evidence="1">Endomembrane system</location>
        <topology evidence="1">Multi-pass membrane protein</topology>
    </subcellularLocation>
    <subcellularLocation>
        <location evidence="5">Membrane</location>
        <topology evidence="5">Multi-pass membrane protein</topology>
    </subcellularLocation>
</comment>
<accession>A0A8D9JQB4</accession>
<feature type="transmembrane region" description="Helical" evidence="6">
    <location>
        <begin position="214"/>
        <end position="233"/>
    </location>
</feature>
<dbReference type="EC" id="1.6.5.3" evidence="9"/>
<dbReference type="Pfam" id="PF00361">
    <property type="entry name" value="Proton_antipo_M"/>
    <property type="match status" value="1"/>
</dbReference>
<dbReference type="GO" id="GO:0016020">
    <property type="term" value="C:membrane"/>
    <property type="evidence" value="ECO:0007669"/>
    <property type="project" value="UniProtKB-SubCell"/>
</dbReference>
<dbReference type="InterPro" id="IPR001750">
    <property type="entry name" value="ND/Mrp_TM"/>
</dbReference>
<evidence type="ECO:0000256" key="3">
    <source>
        <dbReference type="ARBA" id="ARBA00022989"/>
    </source>
</evidence>
<evidence type="ECO:0000313" key="10">
    <source>
        <dbReference type="Proteomes" id="UP000032800"/>
    </source>
</evidence>
<keyword evidence="9" id="KW-0560">Oxidoreductase</keyword>
<sequence>MKNILFFICLFPLISTILLALFRHMSRILVIIIGVGSILLSTLFTMLITINYYLIPNPFVEHIYNWISIYDLKINFNFYIDGLTIIMICIVNGVGLLIHFFATWYMYEDLKYNKDYLLSRFFMYMNLFMFNMLILVLGDNLILLLLGWEGVGLCSYLLISYYYRINYNVLAGFKAFITTKIGDLFFAIGIFLIWDKFNTLDIQFFLNKASILNNNYYLINEFIAFLLMLGAITKSAQIPLHTWLIDAMAGPTPASALIHAATMITSGVYIIARTHILFELAPITIKTIGIIGTITLLLASLSALTQKDIKRILACSTLSQVGYMFLALGFKAWNAAIFHVMIHAFFKALLFILAGSLIITCKHEQNIFKIRSIFLSLTNKIRKKYYFCFIIGSSALSALPIISAGFYSKEKIIWLSYISGNIRFWILSLFGAFITSIYTFRTIFIIFNKNINKFIIYFNKQKKLRYNLSHNLPLLILLILSTYLGSLIKIPMQNELQIYKIFNSNIEMMFNIISSIIVIFGIILAAKNFLFSNIYNIDIIELSLGKLVRNLIYKIGGFDWLYNNLLIKPYLYLVRKNKFDCINLIFNNFIKFILFTNTIIIKIHNGKLSLYLTIFISGIIFMITTFLMSNI</sequence>